<dbReference type="STRING" id="1499967.U27_07048"/>
<keyword evidence="1" id="KW-0472">Membrane</keyword>
<evidence type="ECO:0000256" key="1">
    <source>
        <dbReference type="SAM" id="Phobius"/>
    </source>
</evidence>
<accession>A0A081C655</accession>
<dbReference type="Proteomes" id="UP000030661">
    <property type="component" value="Unassembled WGS sequence"/>
</dbReference>
<keyword evidence="1" id="KW-1133">Transmembrane helix</keyword>
<sequence length="315" mass="34833">MRNKQECMRDMHAITFLLIPHSCSFKKERMKIWRILNILVFLMLAWYSGNTLAQAPAGAIEFGISPSLFQLTIGAQNKTESFRVFNFGARPMKFQISVHNWEVDEAFNVQVIPPTEQSLDQWIVINPVEFTVAPGKSQVVRFAIRPRVQPEPGEHRAILYTCEVPIKTENQSQSNIVGCIGAAVYGDYGEISRIGILHDVTLVSATNPVLARFDISSEGNAHVRMDGQYAIWKASAYPGTENTTRLEDMQDAEKLAAQGIADAGVLPSLPVLPGTRRTMELQTSMVLAPGEYVLDINGSLSGNAIDQGIPFSIPK</sequence>
<proteinExistence type="predicted"/>
<dbReference type="InterPro" id="IPR008962">
    <property type="entry name" value="PapD-like_sf"/>
</dbReference>
<reference evidence="2 3" key="1">
    <citation type="journal article" date="2015" name="PeerJ">
        <title>First genomic representation of candidate bacterial phylum KSB3 points to enhanced environmental sensing as a trigger of wastewater bulking.</title>
        <authorList>
            <person name="Sekiguchi Y."/>
            <person name="Ohashi A."/>
            <person name="Parks D.H."/>
            <person name="Yamauchi T."/>
            <person name="Tyson G.W."/>
            <person name="Hugenholtz P."/>
        </authorList>
    </citation>
    <scope>NUCLEOTIDE SEQUENCE [LARGE SCALE GENOMIC DNA]</scope>
</reference>
<evidence type="ECO:0000313" key="3">
    <source>
        <dbReference type="Proteomes" id="UP000030661"/>
    </source>
</evidence>
<organism evidence="2 3">
    <name type="scientific">Vecturithrix granuli</name>
    <dbReference type="NCBI Taxonomy" id="1499967"/>
    <lineage>
        <taxon>Bacteria</taxon>
        <taxon>Candidatus Moduliflexota</taxon>
        <taxon>Candidatus Vecturitrichia</taxon>
        <taxon>Candidatus Vecturitrichales</taxon>
        <taxon>Candidatus Vecturitrichaceae</taxon>
        <taxon>Candidatus Vecturithrix</taxon>
    </lineage>
</organism>
<dbReference type="EMBL" id="DF820471">
    <property type="protein sequence ID" value="GAK60060.1"/>
    <property type="molecule type" value="Genomic_DNA"/>
</dbReference>
<gene>
    <name evidence="2" type="ORF">U27_07048</name>
</gene>
<dbReference type="HOGENOM" id="CLU_1026179_0_0_0"/>
<dbReference type="GO" id="GO:0071555">
    <property type="term" value="P:cell wall organization"/>
    <property type="evidence" value="ECO:0007669"/>
    <property type="project" value="InterPro"/>
</dbReference>
<keyword evidence="1" id="KW-0812">Transmembrane</keyword>
<protein>
    <submittedName>
        <fullName evidence="2">Pili assembly chaperone, PapD N-terminal domain</fullName>
    </submittedName>
</protein>
<feature type="transmembrane region" description="Helical" evidence="1">
    <location>
        <begin position="32"/>
        <end position="49"/>
    </location>
</feature>
<keyword evidence="3" id="KW-1185">Reference proteome</keyword>
<evidence type="ECO:0000313" key="2">
    <source>
        <dbReference type="EMBL" id="GAK60060.1"/>
    </source>
</evidence>
<dbReference type="Gene3D" id="2.60.40.10">
    <property type="entry name" value="Immunoglobulins"/>
    <property type="match status" value="1"/>
</dbReference>
<name>A0A081C655_VECG1</name>
<dbReference type="eggNOG" id="COG3121">
    <property type="taxonomic scope" value="Bacteria"/>
</dbReference>
<dbReference type="SUPFAM" id="SSF49354">
    <property type="entry name" value="PapD-like"/>
    <property type="match status" value="1"/>
</dbReference>
<dbReference type="InterPro" id="IPR013783">
    <property type="entry name" value="Ig-like_fold"/>
</dbReference>
<dbReference type="AlphaFoldDB" id="A0A081C655"/>
<dbReference type="GO" id="GO:0030288">
    <property type="term" value="C:outer membrane-bounded periplasmic space"/>
    <property type="evidence" value="ECO:0007669"/>
    <property type="project" value="InterPro"/>
</dbReference>